<feature type="domain" description="Thioredoxin" evidence="3">
    <location>
        <begin position="88"/>
        <end position="225"/>
    </location>
</feature>
<evidence type="ECO:0000313" key="5">
    <source>
        <dbReference type="Proteomes" id="UP001321475"/>
    </source>
</evidence>
<gene>
    <name evidence="4" type="ORF">GCM10025865_03020</name>
</gene>
<dbReference type="Gene3D" id="3.40.30.10">
    <property type="entry name" value="Glutaredoxin"/>
    <property type="match status" value="1"/>
</dbReference>
<dbReference type="InterPro" id="IPR013766">
    <property type="entry name" value="Thioredoxin_domain"/>
</dbReference>
<protein>
    <recommendedName>
        <fullName evidence="3">Thioredoxin domain-containing protein</fullName>
    </recommendedName>
</protein>
<dbReference type="InterPro" id="IPR000866">
    <property type="entry name" value="AhpC/TSA"/>
</dbReference>
<feature type="signal peptide" evidence="2">
    <location>
        <begin position="1"/>
        <end position="32"/>
    </location>
</feature>
<feature type="compositionally biased region" description="Low complexity" evidence="1">
    <location>
        <begin position="27"/>
        <end position="63"/>
    </location>
</feature>
<dbReference type="PANTHER" id="PTHR42852:SF17">
    <property type="entry name" value="THIOREDOXIN-LIKE PROTEIN HI_1115"/>
    <property type="match status" value="1"/>
</dbReference>
<dbReference type="RefSeq" id="WP_286218286.1">
    <property type="nucleotide sequence ID" value="NZ_AP027729.1"/>
</dbReference>
<keyword evidence="2" id="KW-0732">Signal</keyword>
<feature type="region of interest" description="Disordered" evidence="1">
    <location>
        <begin position="27"/>
        <end position="87"/>
    </location>
</feature>
<feature type="compositionally biased region" description="Acidic residues" evidence="1">
    <location>
        <begin position="64"/>
        <end position="87"/>
    </location>
</feature>
<dbReference type="InterPro" id="IPR036249">
    <property type="entry name" value="Thioredoxin-like_sf"/>
</dbReference>
<dbReference type="EMBL" id="AP027729">
    <property type="protein sequence ID" value="BDZ41003.1"/>
    <property type="molecule type" value="Genomic_DNA"/>
</dbReference>
<keyword evidence="5" id="KW-1185">Reference proteome</keyword>
<dbReference type="InterPro" id="IPR050553">
    <property type="entry name" value="Thioredoxin_ResA/DsbE_sf"/>
</dbReference>
<proteinExistence type="predicted"/>
<evidence type="ECO:0000256" key="2">
    <source>
        <dbReference type="SAM" id="SignalP"/>
    </source>
</evidence>
<evidence type="ECO:0000256" key="1">
    <source>
        <dbReference type="SAM" id="MobiDB-lite"/>
    </source>
</evidence>
<feature type="chain" id="PRO_5046884558" description="Thioredoxin domain-containing protein" evidence="2">
    <location>
        <begin position="33"/>
        <end position="226"/>
    </location>
</feature>
<name>A0ABN6XC11_9CELL</name>
<accession>A0ABN6XC11</accession>
<dbReference type="SUPFAM" id="SSF52833">
    <property type="entry name" value="Thioredoxin-like"/>
    <property type="match status" value="1"/>
</dbReference>
<reference evidence="5" key="1">
    <citation type="journal article" date="2019" name="Int. J. Syst. Evol. Microbiol.">
        <title>The Global Catalogue of Microorganisms (GCM) 10K type strain sequencing project: providing services to taxonomists for standard genome sequencing and annotation.</title>
        <authorList>
            <consortium name="The Broad Institute Genomics Platform"/>
            <consortium name="The Broad Institute Genome Sequencing Center for Infectious Disease"/>
            <person name="Wu L."/>
            <person name="Ma J."/>
        </authorList>
    </citation>
    <scope>NUCLEOTIDE SEQUENCE [LARGE SCALE GENOMIC DNA]</scope>
    <source>
        <strain evidence="5">NBRC 108565</strain>
    </source>
</reference>
<evidence type="ECO:0000259" key="3">
    <source>
        <dbReference type="PROSITE" id="PS51352"/>
    </source>
</evidence>
<sequence>MSTTTRTRRITPIATLATLALVTAGCAGTTDAGDDAAASGETAATETAEPTEAAEPTEPAEPTEAPEDSETEEPAEESEEPAEDAEDPVAVPAAFEFSGDTVDGAAFDAATLAGEPTVLWFWAPWCHICRGEGPAVAQVAADLDGEVAFVGVPGLGEVDAMQEFVDDTGTGEFIHVVDDDGSLWQKFGVVSQPSFVFIDADGETELVVGAMGHDDLESTASALVDG</sequence>
<organism evidence="4 5">
    <name type="scientific">Paraoerskovia sediminicola</name>
    <dbReference type="NCBI Taxonomy" id="1138587"/>
    <lineage>
        <taxon>Bacteria</taxon>
        <taxon>Bacillati</taxon>
        <taxon>Actinomycetota</taxon>
        <taxon>Actinomycetes</taxon>
        <taxon>Micrococcales</taxon>
        <taxon>Cellulomonadaceae</taxon>
        <taxon>Paraoerskovia</taxon>
    </lineage>
</organism>
<dbReference type="PROSITE" id="PS51352">
    <property type="entry name" value="THIOREDOXIN_2"/>
    <property type="match status" value="1"/>
</dbReference>
<dbReference type="PROSITE" id="PS51257">
    <property type="entry name" value="PROKAR_LIPOPROTEIN"/>
    <property type="match status" value="1"/>
</dbReference>
<dbReference type="Pfam" id="PF00578">
    <property type="entry name" value="AhpC-TSA"/>
    <property type="match status" value="1"/>
</dbReference>
<dbReference type="PANTHER" id="PTHR42852">
    <property type="entry name" value="THIOL:DISULFIDE INTERCHANGE PROTEIN DSBE"/>
    <property type="match status" value="1"/>
</dbReference>
<evidence type="ECO:0000313" key="4">
    <source>
        <dbReference type="EMBL" id="BDZ41003.1"/>
    </source>
</evidence>
<dbReference type="Proteomes" id="UP001321475">
    <property type="component" value="Chromosome"/>
</dbReference>